<reference evidence="7" key="1">
    <citation type="journal article" date="2019" name="Int. J. Syst. Evol. Microbiol.">
        <title>The Global Catalogue of Microorganisms (GCM) 10K type strain sequencing project: providing services to taxonomists for standard genome sequencing and annotation.</title>
        <authorList>
            <consortium name="The Broad Institute Genomics Platform"/>
            <consortium name="The Broad Institute Genome Sequencing Center for Infectious Disease"/>
            <person name="Wu L."/>
            <person name="Ma J."/>
        </authorList>
    </citation>
    <scope>NUCLEOTIDE SEQUENCE [LARGE SCALE GENOMIC DNA]</scope>
    <source>
        <strain evidence="7">DFY28</strain>
    </source>
</reference>
<sequence length="287" mass="29611">MELLQSLIPVIIAASLAGFVARVGLESTLDDVLYLVRRPPMLLKAVVAVNMVVPLAAVALIALFPLPAVAKAGILLMAVSPVPPLVPGKEMKLGGAKNYAYSLYVTLILLAVVLVPATVAALSAFYGVHVALSPAVLGRNVLLTVLVPLVLGMLVRHGAPVLAERLAPWFARISSLLLLVALVPILIKLWPAMLDLVGDGVVLAMALVSLVALAGGHILGGPDPHHRSALAVTAATRHPGIALMIATANSADPKVPAAIIGFVLVGLLVSLPYQRWVKGQAAPAAAV</sequence>
<gene>
    <name evidence="6" type="ORF">ACFSC0_12555</name>
</gene>
<feature type="transmembrane region" description="Helical" evidence="5">
    <location>
        <begin position="201"/>
        <end position="220"/>
    </location>
</feature>
<dbReference type="InterPro" id="IPR002657">
    <property type="entry name" value="BilAc:Na_symport/Acr3"/>
</dbReference>
<proteinExistence type="predicted"/>
<feature type="transmembrane region" description="Helical" evidence="5">
    <location>
        <begin position="140"/>
        <end position="157"/>
    </location>
</feature>
<accession>A0ABW4N2C1</accession>
<protein>
    <recommendedName>
        <fullName evidence="8">Na+-dependent transporter</fullName>
    </recommendedName>
</protein>
<organism evidence="6 7">
    <name type="scientific">Phenylobacterium terrae</name>
    <dbReference type="NCBI Taxonomy" id="2665495"/>
    <lineage>
        <taxon>Bacteria</taxon>
        <taxon>Pseudomonadati</taxon>
        <taxon>Pseudomonadota</taxon>
        <taxon>Alphaproteobacteria</taxon>
        <taxon>Caulobacterales</taxon>
        <taxon>Caulobacteraceae</taxon>
        <taxon>Phenylobacterium</taxon>
    </lineage>
</organism>
<dbReference type="Proteomes" id="UP001597237">
    <property type="component" value="Unassembled WGS sequence"/>
</dbReference>
<keyword evidence="7" id="KW-1185">Reference proteome</keyword>
<evidence type="ECO:0008006" key="8">
    <source>
        <dbReference type="Google" id="ProtNLM"/>
    </source>
</evidence>
<evidence type="ECO:0000256" key="5">
    <source>
        <dbReference type="SAM" id="Phobius"/>
    </source>
</evidence>
<feature type="transmembrane region" description="Helical" evidence="5">
    <location>
        <begin position="6"/>
        <end position="25"/>
    </location>
</feature>
<feature type="transmembrane region" description="Helical" evidence="5">
    <location>
        <begin position="255"/>
        <end position="273"/>
    </location>
</feature>
<comment type="caution">
    <text evidence="6">The sequence shown here is derived from an EMBL/GenBank/DDBJ whole genome shotgun (WGS) entry which is preliminary data.</text>
</comment>
<evidence type="ECO:0000313" key="7">
    <source>
        <dbReference type="Proteomes" id="UP001597237"/>
    </source>
</evidence>
<name>A0ABW4N2C1_9CAUL</name>
<dbReference type="EMBL" id="JBHUEY010000001">
    <property type="protein sequence ID" value="MFD1784230.1"/>
    <property type="molecule type" value="Genomic_DNA"/>
</dbReference>
<dbReference type="RefSeq" id="WP_377283817.1">
    <property type="nucleotide sequence ID" value="NZ_JBHRSI010000009.1"/>
</dbReference>
<feature type="transmembrane region" description="Helical" evidence="5">
    <location>
        <begin position="99"/>
        <end position="128"/>
    </location>
</feature>
<dbReference type="Gene3D" id="1.20.1530.20">
    <property type="match status" value="1"/>
</dbReference>
<evidence type="ECO:0000256" key="1">
    <source>
        <dbReference type="ARBA" id="ARBA00004141"/>
    </source>
</evidence>
<dbReference type="Pfam" id="PF01758">
    <property type="entry name" value="SBF"/>
    <property type="match status" value="1"/>
</dbReference>
<evidence type="ECO:0000256" key="3">
    <source>
        <dbReference type="ARBA" id="ARBA00022989"/>
    </source>
</evidence>
<keyword evidence="4 5" id="KW-0472">Membrane</keyword>
<comment type="subcellular location">
    <subcellularLocation>
        <location evidence="1">Membrane</location>
        <topology evidence="1">Multi-pass membrane protein</topology>
    </subcellularLocation>
</comment>
<evidence type="ECO:0000256" key="4">
    <source>
        <dbReference type="ARBA" id="ARBA00023136"/>
    </source>
</evidence>
<keyword evidence="2 5" id="KW-0812">Transmembrane</keyword>
<evidence type="ECO:0000313" key="6">
    <source>
        <dbReference type="EMBL" id="MFD1784230.1"/>
    </source>
</evidence>
<evidence type="ECO:0000256" key="2">
    <source>
        <dbReference type="ARBA" id="ARBA00022692"/>
    </source>
</evidence>
<keyword evidence="3 5" id="KW-1133">Transmembrane helix</keyword>
<feature type="transmembrane region" description="Helical" evidence="5">
    <location>
        <begin position="46"/>
        <end position="79"/>
    </location>
</feature>
<feature type="transmembrane region" description="Helical" evidence="5">
    <location>
        <begin position="169"/>
        <end position="189"/>
    </location>
</feature>
<dbReference type="InterPro" id="IPR038770">
    <property type="entry name" value="Na+/solute_symporter_sf"/>
</dbReference>